<dbReference type="VEuPathDB" id="VectorBase:AATE000861"/>
<dbReference type="AlphaFoldDB" id="A0A182IKH1"/>
<organism evidence="1">
    <name type="scientific">Anopheles atroparvus</name>
    <name type="common">European mosquito</name>
    <dbReference type="NCBI Taxonomy" id="41427"/>
    <lineage>
        <taxon>Eukaryota</taxon>
        <taxon>Metazoa</taxon>
        <taxon>Ecdysozoa</taxon>
        <taxon>Arthropoda</taxon>
        <taxon>Hexapoda</taxon>
        <taxon>Insecta</taxon>
        <taxon>Pterygota</taxon>
        <taxon>Neoptera</taxon>
        <taxon>Endopterygota</taxon>
        <taxon>Diptera</taxon>
        <taxon>Nematocera</taxon>
        <taxon>Culicoidea</taxon>
        <taxon>Culicidae</taxon>
        <taxon>Anophelinae</taxon>
        <taxon>Anopheles</taxon>
    </lineage>
</organism>
<name>A0A182IKH1_ANOAO</name>
<accession>A0A182IKH1</accession>
<protein>
    <submittedName>
        <fullName evidence="1">Uncharacterized protein</fullName>
    </submittedName>
</protein>
<reference evidence="1" key="1">
    <citation type="submission" date="2022-08" db="UniProtKB">
        <authorList>
            <consortium name="EnsemblMetazoa"/>
        </authorList>
    </citation>
    <scope>IDENTIFICATION</scope>
    <source>
        <strain evidence="1">EBRO</strain>
    </source>
</reference>
<sequence>LILTITQGHYDENNRKTDPGDTVWLPVTPAEWVCTDNKKQEPPKEINPTLSATVARVRNVNHPVDDRVIISLALSPRCPETGISTFDHAPFILSFFARLFEAGLGKGNCLVMFLQWYSVPVLTVTVLLVCSYAEEVPPVDAPDAMDFSYAQLWRYAQQQCETKGIAPSEFTNSWLAVRRCLKQTLDVVQLNEDSMRMDIDNQQVILGRHCP</sequence>
<dbReference type="EnsemblMetazoa" id="AATE000861-RA">
    <property type="protein sequence ID" value="AATE000861-PA.1"/>
    <property type="gene ID" value="AATE000861"/>
</dbReference>
<proteinExistence type="predicted"/>
<evidence type="ECO:0000313" key="1">
    <source>
        <dbReference type="EnsemblMetazoa" id="AATE000861-PA.1"/>
    </source>
</evidence>